<comment type="caution">
    <text evidence="1">The sequence shown here is derived from an EMBL/GenBank/DDBJ whole genome shotgun (WGS) entry which is preliminary data.</text>
</comment>
<dbReference type="Proteomes" id="UP000029448">
    <property type="component" value="Unassembled WGS sequence"/>
</dbReference>
<accession>A0A094ZI30</accession>
<evidence type="ECO:0000313" key="2">
    <source>
        <dbReference type="Proteomes" id="UP000029448"/>
    </source>
</evidence>
<proteinExistence type="predicted"/>
<dbReference type="AlphaFoldDB" id="A0A094ZI30"/>
<keyword evidence="2" id="KW-1185">Reference proteome</keyword>
<dbReference type="PATRIC" id="fig|104102.7.peg.2510"/>
<organism evidence="1 2">
    <name type="scientific">Acetobacter tropicalis</name>
    <dbReference type="NCBI Taxonomy" id="104102"/>
    <lineage>
        <taxon>Bacteria</taxon>
        <taxon>Pseudomonadati</taxon>
        <taxon>Pseudomonadota</taxon>
        <taxon>Alphaproteobacteria</taxon>
        <taxon>Acetobacterales</taxon>
        <taxon>Acetobacteraceae</taxon>
        <taxon>Acetobacter</taxon>
    </lineage>
</organism>
<evidence type="ECO:0000313" key="1">
    <source>
        <dbReference type="EMBL" id="KGB22171.1"/>
    </source>
</evidence>
<dbReference type="STRING" id="104102.AtDm6_2539"/>
<name>A0A094ZI30_9PROT</name>
<dbReference type="EMBL" id="JOKM01000085">
    <property type="protein sequence ID" value="KGB22171.1"/>
    <property type="molecule type" value="Genomic_DNA"/>
</dbReference>
<protein>
    <submittedName>
        <fullName evidence="1">Uncharacterized protein</fullName>
    </submittedName>
</protein>
<reference evidence="1 2" key="1">
    <citation type="submission" date="2014-06" db="EMBL/GenBank/DDBJ databases">
        <title>Functional and comparative genomic analyses of the Drosophila gut microbiota identify candidate symbiosis factors.</title>
        <authorList>
            <person name="Newell P.D."/>
            <person name="Chaston J.M."/>
            <person name="Douglas A.E."/>
        </authorList>
    </citation>
    <scope>NUCLEOTIDE SEQUENCE [LARGE SCALE GENOMIC DNA]</scope>
    <source>
        <strain evidence="1 2">DmCS_006</strain>
    </source>
</reference>
<gene>
    <name evidence="1" type="ORF">AtDm6_2539</name>
</gene>
<sequence length="43" mass="4546">MGHSIAHPLFLAALSSPVGSLGADTPVFRAAPIYIIKKRLSEL</sequence>